<dbReference type="GO" id="GO:0015031">
    <property type="term" value="P:protein transport"/>
    <property type="evidence" value="ECO:0007669"/>
    <property type="project" value="UniProtKB-KW"/>
</dbReference>
<evidence type="ECO:0000256" key="9">
    <source>
        <dbReference type="ARBA" id="ARBA00024202"/>
    </source>
</evidence>
<comment type="subcellular location">
    <subcellularLocation>
        <location evidence="1 10">Cell membrane</location>
        <topology evidence="1 10">Multi-pass membrane protein</topology>
    </subcellularLocation>
</comment>
<dbReference type="PROSITE" id="PS50928">
    <property type="entry name" value="ABC_TM1"/>
    <property type="match status" value="1"/>
</dbReference>
<evidence type="ECO:0000256" key="10">
    <source>
        <dbReference type="RuleBase" id="RU363032"/>
    </source>
</evidence>
<keyword evidence="4 10" id="KW-0812">Transmembrane</keyword>
<gene>
    <name evidence="12" type="ORF">A0O21_07610</name>
</gene>
<dbReference type="KEGG" id="spat:A0O21_07610"/>
<sequence>MANKNEMFTLVGVGSASSQEKIEKPALSFIQDAWRRLKKNRLGVISMWFLLFLIIFSLASTFFVPQNDANKFNTKEVTVYRNLPPKISDHLPFWNGTIRYAGNTEATDVYADQGVPADTKFILGTDNLGRSVAKRIIVGIRISLLIAIAATLIDLIIGVTYGLISGYIGGRVDTVMQRIIEIISSIPNLVIVTMLGLLLGSGVTSIIISIAIVGWTAMARQVRNLTLSYREREFVLAAQSLGESKPKISFKHILPNISGIIIVQIMMTVPSAIMYEAVLSAINLGVKPPTASLGSLITDAQENLQYYPYQVMLPALALVFISLAFILLGDGLRDAFDPKSGDR</sequence>
<protein>
    <submittedName>
        <fullName evidence="12">Peptide ABC transporter permease</fullName>
    </submittedName>
</protein>
<reference evidence="13" key="2">
    <citation type="submission" date="2016-03" db="EMBL/GenBank/DDBJ databases">
        <title>Streptococcus antelopensis sp. nov., isolated from the feces of the Tibetan antelope (Pantholops hodgsonii) in Hoh Xil National Nature Reserve, Qinghai, China.</title>
        <authorList>
            <person name="Bai X."/>
        </authorList>
    </citation>
    <scope>NUCLEOTIDE SEQUENCE [LARGE SCALE GENOMIC DNA]</scope>
    <source>
        <strain evidence="13">TA 26</strain>
    </source>
</reference>
<dbReference type="AlphaFoldDB" id="A0A172Q8V2"/>
<dbReference type="RefSeq" id="WP_067063810.1">
    <property type="nucleotide sequence ID" value="NZ_CP014699.1"/>
</dbReference>
<evidence type="ECO:0000313" key="13">
    <source>
        <dbReference type="Proteomes" id="UP000077317"/>
    </source>
</evidence>
<feature type="transmembrane region" description="Helical" evidence="10">
    <location>
        <begin position="311"/>
        <end position="329"/>
    </location>
</feature>
<keyword evidence="5" id="KW-0571">Peptide transport</keyword>
<dbReference type="Pfam" id="PF12911">
    <property type="entry name" value="OppC_N"/>
    <property type="match status" value="1"/>
</dbReference>
<keyword evidence="7 10" id="KW-1133">Transmembrane helix</keyword>
<dbReference type="InterPro" id="IPR025966">
    <property type="entry name" value="OppC_N"/>
</dbReference>
<keyword evidence="8 10" id="KW-0472">Membrane</keyword>
<name>A0A172Q8V2_9STRE</name>
<accession>A0A172Q8V2</accession>
<feature type="transmembrane region" description="Helical" evidence="10">
    <location>
        <begin position="253"/>
        <end position="275"/>
    </location>
</feature>
<dbReference type="PANTHER" id="PTHR43386">
    <property type="entry name" value="OLIGOPEPTIDE TRANSPORT SYSTEM PERMEASE PROTEIN APPC"/>
    <property type="match status" value="1"/>
</dbReference>
<evidence type="ECO:0000259" key="11">
    <source>
        <dbReference type="PROSITE" id="PS50928"/>
    </source>
</evidence>
<comment type="similarity">
    <text evidence="9">Belongs to the binding-protein-dependent transport system permease family. OppBC subfamily.</text>
</comment>
<dbReference type="Pfam" id="PF00528">
    <property type="entry name" value="BPD_transp_1"/>
    <property type="match status" value="1"/>
</dbReference>
<dbReference type="SUPFAM" id="SSF161098">
    <property type="entry name" value="MetI-like"/>
    <property type="match status" value="1"/>
</dbReference>
<evidence type="ECO:0000256" key="5">
    <source>
        <dbReference type="ARBA" id="ARBA00022856"/>
    </source>
</evidence>
<dbReference type="PANTHER" id="PTHR43386:SF24">
    <property type="entry name" value="OLIGOPEPTIDE TRANSPORT SYSTEM PERMEASE PROTEIN AMID"/>
    <property type="match status" value="1"/>
</dbReference>
<keyword evidence="3" id="KW-1003">Cell membrane</keyword>
<evidence type="ECO:0000256" key="4">
    <source>
        <dbReference type="ARBA" id="ARBA00022692"/>
    </source>
</evidence>
<dbReference type="InterPro" id="IPR050366">
    <property type="entry name" value="BP-dependent_transpt_permease"/>
</dbReference>
<evidence type="ECO:0000256" key="2">
    <source>
        <dbReference type="ARBA" id="ARBA00022448"/>
    </source>
</evidence>
<evidence type="ECO:0000313" key="12">
    <source>
        <dbReference type="EMBL" id="AND79880.1"/>
    </source>
</evidence>
<dbReference type="OrthoDB" id="9797472at2"/>
<evidence type="ECO:0000256" key="1">
    <source>
        <dbReference type="ARBA" id="ARBA00004651"/>
    </source>
</evidence>
<feature type="domain" description="ABC transmembrane type-1" evidence="11">
    <location>
        <begin position="140"/>
        <end position="329"/>
    </location>
</feature>
<reference evidence="12 13" key="1">
    <citation type="journal article" date="2016" name="Int. J. Syst. Evol. Microbiol.">
        <title>Streptococcuspantholopis sp. nov., isolated from faeces of the Tibetan antelope (Pantholops hodgsonii).</title>
        <authorList>
            <person name="Bai X."/>
            <person name="Xiong Y."/>
            <person name="Lu S."/>
            <person name="Jin D."/>
            <person name="Lai X."/>
            <person name="Yang J."/>
            <person name="Niu L."/>
            <person name="Hu S."/>
            <person name="Meng X."/>
            <person name="Pu J."/>
            <person name="Ye C."/>
            <person name="Xu J."/>
        </authorList>
    </citation>
    <scope>NUCLEOTIDE SEQUENCE [LARGE SCALE GENOMIC DNA]</scope>
    <source>
        <strain evidence="12 13">TA 26</strain>
    </source>
</reference>
<proteinExistence type="inferred from homology"/>
<dbReference type="GO" id="GO:0055085">
    <property type="term" value="P:transmembrane transport"/>
    <property type="evidence" value="ECO:0007669"/>
    <property type="project" value="InterPro"/>
</dbReference>
<feature type="transmembrane region" description="Helical" evidence="10">
    <location>
        <begin position="144"/>
        <end position="169"/>
    </location>
</feature>
<keyword evidence="6" id="KW-0653">Protein transport</keyword>
<feature type="transmembrane region" description="Helical" evidence="10">
    <location>
        <begin position="189"/>
        <end position="215"/>
    </location>
</feature>
<dbReference type="InterPro" id="IPR035906">
    <property type="entry name" value="MetI-like_sf"/>
</dbReference>
<dbReference type="GO" id="GO:0005886">
    <property type="term" value="C:plasma membrane"/>
    <property type="evidence" value="ECO:0007669"/>
    <property type="project" value="UniProtKB-SubCell"/>
</dbReference>
<dbReference type="Gene3D" id="1.10.3720.10">
    <property type="entry name" value="MetI-like"/>
    <property type="match status" value="1"/>
</dbReference>
<dbReference type="GO" id="GO:0015833">
    <property type="term" value="P:peptide transport"/>
    <property type="evidence" value="ECO:0007669"/>
    <property type="project" value="UniProtKB-KW"/>
</dbReference>
<dbReference type="CDD" id="cd06261">
    <property type="entry name" value="TM_PBP2"/>
    <property type="match status" value="1"/>
</dbReference>
<dbReference type="InterPro" id="IPR000515">
    <property type="entry name" value="MetI-like"/>
</dbReference>
<organism evidence="12 13">
    <name type="scientific">Streptococcus pantholopis</name>
    <dbReference type="NCBI Taxonomy" id="1811193"/>
    <lineage>
        <taxon>Bacteria</taxon>
        <taxon>Bacillati</taxon>
        <taxon>Bacillota</taxon>
        <taxon>Bacilli</taxon>
        <taxon>Lactobacillales</taxon>
        <taxon>Streptococcaceae</taxon>
        <taxon>Streptococcus</taxon>
    </lineage>
</organism>
<evidence type="ECO:0000256" key="3">
    <source>
        <dbReference type="ARBA" id="ARBA00022475"/>
    </source>
</evidence>
<evidence type="ECO:0000256" key="6">
    <source>
        <dbReference type="ARBA" id="ARBA00022927"/>
    </source>
</evidence>
<feature type="transmembrane region" description="Helical" evidence="10">
    <location>
        <begin position="42"/>
        <end position="64"/>
    </location>
</feature>
<keyword evidence="13" id="KW-1185">Reference proteome</keyword>
<keyword evidence="2 10" id="KW-0813">Transport</keyword>
<evidence type="ECO:0000256" key="7">
    <source>
        <dbReference type="ARBA" id="ARBA00022989"/>
    </source>
</evidence>
<dbReference type="EMBL" id="CP014699">
    <property type="protein sequence ID" value="AND79880.1"/>
    <property type="molecule type" value="Genomic_DNA"/>
</dbReference>
<evidence type="ECO:0000256" key="8">
    <source>
        <dbReference type="ARBA" id="ARBA00023136"/>
    </source>
</evidence>
<dbReference type="STRING" id="1811193.A0O21_07610"/>
<dbReference type="Proteomes" id="UP000077317">
    <property type="component" value="Chromosome"/>
</dbReference>